<dbReference type="InterPro" id="IPR011710">
    <property type="entry name" value="Coatomer_bsu_C"/>
</dbReference>
<dbReference type="STRING" id="578460.C4V8U4"/>
<evidence type="ECO:0000256" key="5">
    <source>
        <dbReference type="ARBA" id="ARBA00022892"/>
    </source>
</evidence>
<evidence type="ECO:0000313" key="15">
    <source>
        <dbReference type="Proteomes" id="UP000009082"/>
    </source>
</evidence>
<dbReference type="InterPro" id="IPR016024">
    <property type="entry name" value="ARM-type_fold"/>
</dbReference>
<evidence type="ECO:0000256" key="4">
    <source>
        <dbReference type="ARBA" id="ARBA00022737"/>
    </source>
</evidence>
<dbReference type="GO" id="GO:0000139">
    <property type="term" value="C:Golgi membrane"/>
    <property type="evidence" value="ECO:0007669"/>
    <property type="project" value="UniProtKB-SubCell"/>
</dbReference>
<keyword evidence="6 10" id="KW-0653">Protein transport</keyword>
<dbReference type="Pfam" id="PF01602">
    <property type="entry name" value="Adaptin_N"/>
    <property type="match status" value="1"/>
</dbReference>
<dbReference type="KEGG" id="nce:NCER_100940"/>
<dbReference type="InterPro" id="IPR029446">
    <property type="entry name" value="COPB1_appendage_platform_dom"/>
</dbReference>
<keyword evidence="8 10" id="KW-0472">Membrane</keyword>
<dbReference type="GO" id="GO:0030126">
    <property type="term" value="C:COPI vesicle coat"/>
    <property type="evidence" value="ECO:0007669"/>
    <property type="project" value="InterPro"/>
</dbReference>
<name>C4V8U4_VAIC1</name>
<dbReference type="HOGENOM" id="CLU_012709_1_0_1"/>
<organism evidence="15">
    <name type="scientific">Vairimorpha ceranae (strain BRL01)</name>
    <name type="common">Microsporidian parasite</name>
    <name type="synonym">Nosema ceranae</name>
    <dbReference type="NCBI Taxonomy" id="578460"/>
    <lineage>
        <taxon>Eukaryota</taxon>
        <taxon>Fungi</taxon>
        <taxon>Fungi incertae sedis</taxon>
        <taxon>Microsporidia</taxon>
        <taxon>Nosematidae</taxon>
        <taxon>Vairimorpha</taxon>
    </lineage>
</organism>
<dbReference type="SUPFAM" id="SSF48371">
    <property type="entry name" value="ARM repeat"/>
    <property type="match status" value="1"/>
</dbReference>
<dbReference type="FunCoup" id="C4V8U4">
    <property type="interactions" value="239"/>
</dbReference>
<dbReference type="InterPro" id="IPR016460">
    <property type="entry name" value="COPB1"/>
</dbReference>
<dbReference type="GO" id="GO:0006888">
    <property type="term" value="P:endoplasmic reticulum to Golgi vesicle-mediated transport"/>
    <property type="evidence" value="ECO:0007669"/>
    <property type="project" value="TreeGrafter"/>
</dbReference>
<keyword evidence="7 10" id="KW-0333">Golgi apparatus</keyword>
<dbReference type="OrthoDB" id="10261439at2759"/>
<evidence type="ECO:0000256" key="2">
    <source>
        <dbReference type="ARBA" id="ARBA00022448"/>
    </source>
</evidence>
<evidence type="ECO:0000256" key="9">
    <source>
        <dbReference type="ARBA" id="ARBA00023329"/>
    </source>
</evidence>
<dbReference type="PANTHER" id="PTHR10635:SF0">
    <property type="entry name" value="COATOMER SUBUNIT BETA"/>
    <property type="match status" value="1"/>
</dbReference>
<dbReference type="InParanoid" id="C4V8U4"/>
<gene>
    <name evidence="14" type="ORF">NCER_100940</name>
</gene>
<protein>
    <recommendedName>
        <fullName evidence="10">Coatomer subunit beta</fullName>
    </recommendedName>
    <alternativeName>
        <fullName evidence="10">Beta-coat protein</fullName>
    </alternativeName>
</protein>
<comment type="function">
    <text evidence="10">The coatomer is a cytosolic protein complex that binds to dilysine motifs and reversibly associates with Golgi non-clathrin-coated vesicles, which further mediate biosynthetic protein transport from the ER, via the Golgi up to the trans Golgi network. Coatomer complex is required for budding from Golgi membranes, and is essential for the retrograde Golgi-to-ER transport of dilysine-tagged proteins.</text>
</comment>
<comment type="subcellular location">
    <subcellularLocation>
        <location evidence="10">Cytoplasm</location>
    </subcellularLocation>
    <subcellularLocation>
        <location evidence="1 10">Golgi apparatus membrane</location>
        <topology evidence="1 10">Peripheral membrane protein</topology>
        <orientation evidence="1 10">Cytoplasmic side</orientation>
    </subcellularLocation>
    <subcellularLocation>
        <location evidence="10">Cytoplasmic vesicle</location>
        <location evidence="10">COPI-coated vesicle membrane</location>
        <topology evidence="10">Peripheral membrane protein</topology>
        <orientation evidence="10">Cytoplasmic side</orientation>
    </subcellularLocation>
</comment>
<feature type="domain" description="Clathrin/coatomer adaptor adaptin-like N-terminal" evidence="11">
    <location>
        <begin position="15"/>
        <end position="193"/>
    </location>
</feature>
<feature type="domain" description="Coatomer beta subunit appendage platform" evidence="13">
    <location>
        <begin position="678"/>
        <end position="796"/>
    </location>
</feature>
<dbReference type="Pfam" id="PF07718">
    <property type="entry name" value="Coatamer_beta_C"/>
    <property type="match status" value="1"/>
</dbReference>
<dbReference type="OMA" id="IYKNFDW"/>
<evidence type="ECO:0000259" key="12">
    <source>
        <dbReference type="Pfam" id="PF07718"/>
    </source>
</evidence>
<reference evidence="15" key="1">
    <citation type="journal article" date="2009" name="PLoS Pathog.">
        <title>Genomic analyses of the microsporidian Nosema ceranae, an emergent pathogen of honey bees.</title>
        <authorList>
            <person name="Cornman R.S."/>
            <person name="Chen Y.P."/>
            <person name="Schatz M.C."/>
            <person name="Street C."/>
            <person name="Zhao Y."/>
            <person name="Desany B."/>
            <person name="Egholm M."/>
            <person name="Hutchison S."/>
            <person name="Pettis J.S."/>
            <person name="Lipkin W.I."/>
            <person name="Evans J.D."/>
        </authorList>
    </citation>
    <scope>NUCLEOTIDE SEQUENCE [LARGE SCALE GENOMIC DNA]</scope>
    <source>
        <strain evidence="15">BRL01</strain>
    </source>
</reference>
<dbReference type="Proteomes" id="UP000009082">
    <property type="component" value="Unassembled WGS sequence"/>
</dbReference>
<dbReference type="PIRSF" id="PIRSF005727">
    <property type="entry name" value="Coatomer_beta_subunit"/>
    <property type="match status" value="1"/>
</dbReference>
<dbReference type="VEuPathDB" id="MicrosporidiaDB:NCER_100940"/>
<evidence type="ECO:0000256" key="6">
    <source>
        <dbReference type="ARBA" id="ARBA00022927"/>
    </source>
</evidence>
<keyword evidence="2 10" id="KW-0813">Transport</keyword>
<keyword evidence="5 10" id="KW-0931">ER-Golgi transport</keyword>
<dbReference type="GO" id="GO:0005198">
    <property type="term" value="F:structural molecule activity"/>
    <property type="evidence" value="ECO:0007669"/>
    <property type="project" value="InterPro"/>
</dbReference>
<dbReference type="PANTHER" id="PTHR10635">
    <property type="entry name" value="COATOMER SUBUNIT BETA"/>
    <property type="match status" value="1"/>
</dbReference>
<sequence length="808" mass="94390">MFKTSLYIHDIKEISQEQILGLIQSKSLEKKIEGMKELIMYVSQGKANDHLLHIILKEVLLMENNELKRLLYYFLEIYLPLINDSEILLLNNQIRKDLENPNEFVRGFTLKFVSKLRSVDVLNNCYRSIKDNTTHSVGYVRRSAYYCLATIYKKVGIYEDVPKILKESLYKEMDSCCLIQAFCSLYDIDKEKAMSFAYEVANSKDKDFSLMLLDKILDKKFINCFIEDKDSEVRLKACLNILELDDEKNLLKFVEIIFNNLKEHEEYFDEVVVQLTKIKDRTDISRYVIDILQFINPYNFDMSKSCLSLAFNVCKSRDVCLVLQFIINKYKEIENMTLKNKALEILLIEYLSIFTKKFAICEKEIDDICIRNLKKDFPGLVFASLELIEILIGLSKDNQLINGLVNSIKSIKYGKIFRKTFEIIVKYAEVSHFNQIINFIEDRLKNNYFFDCLFFQKDNKFLLNFVCISLTEFYFRIPYNEDLKIKLIAMFIGFTKLEGLCDTTSKSTIFLCIRSISANVPYKQVEKKQSTKFKNIDVLTPLDIPMFNVKFTEQAEKLIDFLNCENTSNTLDNIVQLTGLSDPIYVEADVLFTRYEIILNVLLINQTEDYLQNMLFDFATSQNIRSVFLDLPKNMKARSAITKKLIFRVVDGSNGFISGSVTFKYPNENGEYANQHYTLNFSEIKTYVSDFLESKTCEPLEFKSTWKKMTWENVYSMKMLTKLSLKNVFDKFIKLVNGTIIDFKEDADILVANILCTTRQNDDIFFNVCLAKTDNFVNLECRIRSEKEDVVKSMSNVLGRVVKEVRIK</sequence>
<dbReference type="GO" id="GO:0006891">
    <property type="term" value="P:intra-Golgi vesicle-mediated transport"/>
    <property type="evidence" value="ECO:0007669"/>
    <property type="project" value="TreeGrafter"/>
</dbReference>
<comment type="subunit">
    <text evidence="10">Oligomeric complex that consists of at least the alpha, beta, beta', gamma, delta, epsilon and zeta subunits.</text>
</comment>
<dbReference type="EMBL" id="ACOL01000068">
    <property type="protein sequence ID" value="EEQ82354.1"/>
    <property type="molecule type" value="Genomic_DNA"/>
</dbReference>
<dbReference type="Gene3D" id="1.25.10.10">
    <property type="entry name" value="Leucine-rich Repeat Variant"/>
    <property type="match status" value="1"/>
</dbReference>
<keyword evidence="9 10" id="KW-0968">Cytoplasmic vesicle</keyword>
<feature type="domain" description="Coatomer beta subunit C-terminal" evidence="12">
    <location>
        <begin position="564"/>
        <end position="663"/>
    </location>
</feature>
<evidence type="ECO:0000256" key="1">
    <source>
        <dbReference type="ARBA" id="ARBA00004255"/>
    </source>
</evidence>
<accession>C4V8U4</accession>
<keyword evidence="3 10" id="KW-0963">Cytoplasm</keyword>
<dbReference type="InterPro" id="IPR002553">
    <property type="entry name" value="Clathrin/coatomer_adapt-like_N"/>
</dbReference>
<evidence type="ECO:0000259" key="11">
    <source>
        <dbReference type="Pfam" id="PF01602"/>
    </source>
</evidence>
<evidence type="ECO:0000256" key="3">
    <source>
        <dbReference type="ARBA" id="ARBA00022490"/>
    </source>
</evidence>
<dbReference type="Pfam" id="PF14806">
    <property type="entry name" value="Coatomer_b_Cpla"/>
    <property type="match status" value="1"/>
</dbReference>
<evidence type="ECO:0000256" key="10">
    <source>
        <dbReference type="PIRNR" id="PIRNR005727"/>
    </source>
</evidence>
<dbReference type="GO" id="GO:0006886">
    <property type="term" value="P:intracellular protein transport"/>
    <property type="evidence" value="ECO:0007669"/>
    <property type="project" value="InterPro"/>
</dbReference>
<evidence type="ECO:0000313" key="14">
    <source>
        <dbReference type="EMBL" id="EEQ82354.1"/>
    </source>
</evidence>
<evidence type="ECO:0000256" key="7">
    <source>
        <dbReference type="ARBA" id="ARBA00023034"/>
    </source>
</evidence>
<proteinExistence type="predicted"/>
<dbReference type="AlphaFoldDB" id="C4V8U4"/>
<evidence type="ECO:0000256" key="8">
    <source>
        <dbReference type="ARBA" id="ARBA00023136"/>
    </source>
</evidence>
<keyword evidence="4" id="KW-0677">Repeat</keyword>
<evidence type="ECO:0000259" key="13">
    <source>
        <dbReference type="Pfam" id="PF14806"/>
    </source>
</evidence>
<dbReference type="InterPro" id="IPR011989">
    <property type="entry name" value="ARM-like"/>
</dbReference>